<evidence type="ECO:0000256" key="2">
    <source>
        <dbReference type="ARBA" id="ARBA00008921"/>
    </source>
</evidence>
<dbReference type="CDD" id="cd00063">
    <property type="entry name" value="FN3"/>
    <property type="match status" value="2"/>
</dbReference>
<dbReference type="Ensembl" id="ENSGMOT00000009880.2">
    <property type="protein sequence ID" value="ENSGMOP00000009621.2"/>
    <property type="gene ID" value="ENSGMOG00000009005.2"/>
</dbReference>
<dbReference type="GO" id="GO:0005886">
    <property type="term" value="C:plasma membrane"/>
    <property type="evidence" value="ECO:0007669"/>
    <property type="project" value="UniProtKB-ARBA"/>
</dbReference>
<dbReference type="InterPro" id="IPR003961">
    <property type="entry name" value="FN3_dom"/>
</dbReference>
<dbReference type="SUPFAM" id="SSF49265">
    <property type="entry name" value="Fibronectin type III"/>
    <property type="match status" value="3"/>
</dbReference>
<dbReference type="Pfam" id="PF00041">
    <property type="entry name" value="fn3"/>
    <property type="match status" value="1"/>
</dbReference>
<comment type="subcellular location">
    <subcellularLocation>
        <location evidence="1">Membrane</location>
        <topology evidence="1">Single-pass type I membrane protein</topology>
    </subcellularLocation>
</comment>
<dbReference type="InterPro" id="IPR013783">
    <property type="entry name" value="Ig-like_fold"/>
</dbReference>
<protein>
    <submittedName>
        <fullName evidence="13">Interleukin 12 receptor, beta 2a, like</fullName>
    </submittedName>
</protein>
<comment type="similarity">
    <text evidence="2">Belongs to the type I cytokine receptor family. Type 2 subfamily.</text>
</comment>
<evidence type="ECO:0000256" key="9">
    <source>
        <dbReference type="ARBA" id="ARBA00023180"/>
    </source>
</evidence>
<dbReference type="Proteomes" id="UP000694546">
    <property type="component" value="Chromosome 2"/>
</dbReference>
<evidence type="ECO:0000313" key="13">
    <source>
        <dbReference type="Ensembl" id="ENSGMOP00000009621.2"/>
    </source>
</evidence>
<evidence type="ECO:0000256" key="6">
    <source>
        <dbReference type="ARBA" id="ARBA00022989"/>
    </source>
</evidence>
<evidence type="ECO:0000256" key="7">
    <source>
        <dbReference type="ARBA" id="ARBA00023136"/>
    </source>
</evidence>
<evidence type="ECO:0000256" key="1">
    <source>
        <dbReference type="ARBA" id="ARBA00004479"/>
    </source>
</evidence>
<keyword evidence="14" id="KW-1185">Reference proteome</keyword>
<evidence type="ECO:0000256" key="10">
    <source>
        <dbReference type="SAM" id="MobiDB-lite"/>
    </source>
</evidence>
<keyword evidence="5" id="KW-0677">Repeat</keyword>
<accession>A0A8C4ZCX3</accession>
<proteinExistence type="inferred from homology"/>
<evidence type="ECO:0000256" key="8">
    <source>
        <dbReference type="ARBA" id="ARBA00023170"/>
    </source>
</evidence>
<keyword evidence="3 11" id="KW-0812">Transmembrane</keyword>
<dbReference type="OrthoDB" id="5989951at2759"/>
<evidence type="ECO:0000256" key="5">
    <source>
        <dbReference type="ARBA" id="ARBA00022737"/>
    </source>
</evidence>
<gene>
    <name evidence="13" type="primary">il12rb2l</name>
</gene>
<dbReference type="AlphaFoldDB" id="A0A8C4ZCX3"/>
<dbReference type="PANTHER" id="PTHR48423:SF1">
    <property type="entry name" value="INTERLEUKIN-27 RECEPTOR SUBUNIT ALPHA"/>
    <property type="match status" value="1"/>
</dbReference>
<dbReference type="PROSITE" id="PS50853">
    <property type="entry name" value="FN3"/>
    <property type="match status" value="1"/>
</dbReference>
<name>A0A8C4ZCX3_GADMO</name>
<feature type="region of interest" description="Disordered" evidence="10">
    <location>
        <begin position="640"/>
        <end position="659"/>
    </location>
</feature>
<dbReference type="InterPro" id="IPR036116">
    <property type="entry name" value="FN3_sf"/>
</dbReference>
<evidence type="ECO:0000313" key="14">
    <source>
        <dbReference type="Proteomes" id="UP000694546"/>
    </source>
</evidence>
<reference evidence="13" key="2">
    <citation type="submission" date="2025-09" db="UniProtKB">
        <authorList>
            <consortium name="Ensembl"/>
        </authorList>
    </citation>
    <scope>IDENTIFICATION</scope>
</reference>
<reference evidence="13" key="1">
    <citation type="submission" date="2025-08" db="UniProtKB">
        <authorList>
            <consortium name="Ensembl"/>
        </authorList>
    </citation>
    <scope>IDENTIFICATION</scope>
</reference>
<feature type="transmembrane region" description="Helical" evidence="11">
    <location>
        <begin position="546"/>
        <end position="566"/>
    </location>
</feature>
<dbReference type="PANTHER" id="PTHR48423">
    <property type="entry name" value="INTERLEUKIN-27 RECEPTOR SUBUNIT ALPHA"/>
    <property type="match status" value="1"/>
</dbReference>
<keyword evidence="6 11" id="KW-1133">Transmembrane helix</keyword>
<sequence length="679" mass="75303">MEKVSVSLVTQDLVSMARLDNGWLLSIFLVIVPNTKGYLAQQGGPPPPTRLECCIPYEEDSGVMVRSPIQCVWDPGPPSKTPSIYTLHLESADNSVQKFNGNSTNACIPPTLWSSHSELTVWVEAKNQHGSAFSPRSTFNTAKIMKSATPNITQHTLAPLEIYWESKCSKQGLSEGECKVRHRVLPGVSWAEVEEGFQGVYCLEKVLPYSWYEFQVRCSCLGSSLSDWSKVYKVKSPGAAPVGMLDVWSDCQLSPQSAECALMWKTPPGWNAGSEILGYLVTLSHLNGMVTLVNVSMVDKASDQLTCDKKLCHPMAKDVTAVNVSAYTAYGATTPACLRIPLTAQYNRGEALQLSMSAERLLVSWNPPTGFINNQSKYVVQYKQAGLLKTPAQGFDWIRLDRTQINATLTGQFENYTAYQVALFLVSPYGASDHISSAVGYVHQGIPPKVPSFEVVKVKANSVKVIWTPILLPQRRGVIVCYQIGLDSQGVHNLSEHQGDKDRSFRLDDLEPSQNYEVWIRAITEAGPGPKSTATFKTEGFDFNPLFFLVIFFSFIPFLLIWKYSWVIKECIGFKKVPDPSNSHVFQKMNNQINFCIPVEEPDPVLSHLEIIKYKLAGGKIGHRGSQGAIGGLMDQGELAGEGNTASREDCYSKMTDSDEDRDDYEKHFLPTAMEIMCL</sequence>
<keyword evidence="8" id="KW-0675">Receptor</keyword>
<feature type="domain" description="Fibronectin type-III" evidence="12">
    <location>
        <begin position="447"/>
        <end position="542"/>
    </location>
</feature>
<organism evidence="13 14">
    <name type="scientific">Gadus morhua</name>
    <name type="common">Atlantic cod</name>
    <dbReference type="NCBI Taxonomy" id="8049"/>
    <lineage>
        <taxon>Eukaryota</taxon>
        <taxon>Metazoa</taxon>
        <taxon>Chordata</taxon>
        <taxon>Craniata</taxon>
        <taxon>Vertebrata</taxon>
        <taxon>Euteleostomi</taxon>
        <taxon>Actinopterygii</taxon>
        <taxon>Neopterygii</taxon>
        <taxon>Teleostei</taxon>
        <taxon>Neoteleostei</taxon>
        <taxon>Acanthomorphata</taxon>
        <taxon>Zeiogadaria</taxon>
        <taxon>Gadariae</taxon>
        <taxon>Gadiformes</taxon>
        <taxon>Gadoidei</taxon>
        <taxon>Gadidae</taxon>
        <taxon>Gadus</taxon>
    </lineage>
</organism>
<keyword evidence="4" id="KW-0732">Signal</keyword>
<dbReference type="GeneTree" id="ENSGT00940000155603"/>
<evidence type="ECO:0000256" key="11">
    <source>
        <dbReference type="SAM" id="Phobius"/>
    </source>
</evidence>
<dbReference type="InterPro" id="IPR052672">
    <property type="entry name" value="Type1_Cytokine_Rcpt_Type2"/>
</dbReference>
<evidence type="ECO:0000259" key="12">
    <source>
        <dbReference type="PROSITE" id="PS50853"/>
    </source>
</evidence>
<dbReference type="Gene3D" id="2.60.40.10">
    <property type="entry name" value="Immunoglobulins"/>
    <property type="match status" value="4"/>
</dbReference>
<evidence type="ECO:0000256" key="3">
    <source>
        <dbReference type="ARBA" id="ARBA00022692"/>
    </source>
</evidence>
<keyword evidence="9" id="KW-0325">Glycoprotein</keyword>
<dbReference type="SMART" id="SM00060">
    <property type="entry name" value="FN3"/>
    <property type="match status" value="3"/>
</dbReference>
<evidence type="ECO:0000256" key="4">
    <source>
        <dbReference type="ARBA" id="ARBA00022729"/>
    </source>
</evidence>
<keyword evidence="7 11" id="KW-0472">Membrane</keyword>
<dbReference type="OMA" id="MDCQDDQ"/>